<evidence type="ECO:0000313" key="4">
    <source>
        <dbReference type="EMBL" id="NDY91959.1"/>
    </source>
</evidence>
<feature type="transmembrane region" description="Helical" evidence="2">
    <location>
        <begin position="12"/>
        <end position="36"/>
    </location>
</feature>
<feature type="region of interest" description="Disordered" evidence="1">
    <location>
        <begin position="1130"/>
        <end position="1164"/>
    </location>
</feature>
<proteinExistence type="predicted"/>
<feature type="domain" description="YhdP central" evidence="3">
    <location>
        <begin position="8"/>
        <end position="1436"/>
    </location>
</feature>
<dbReference type="PANTHER" id="PTHR38690:SF1">
    <property type="entry name" value="PROTEASE"/>
    <property type="match status" value="1"/>
</dbReference>
<sequence length="1471" mass="155511">MSHGWRGRGLRALWALLGVSASLVLIAWLILLWGILPRLDHWREPVQAQVSAALGQPVHLGRLQGDAPDGMPRVQVQGLRLDGPDGQPALQIDRLELALSWRSLWQGEPVLQALRVQGGRVAVRRDAGGRWWWAGHALAERAAEAPATSDELPAWLTWLVGQTELDVEDLWLEGRDEALPGPGLRLGPARLHWRRGLRQHQLALDVPPPAGWGQPLRLRAELGHPLWARAADWRRWQGELRLDLPDQTWPALHEHLSLPWRWEALQGSLQLQARLAGGHWQQVRTTLALDRAGWRFSPTQPALGLQAWRLQAQLDAPPRAHPQARTASGWRLSLPVLEGQVEGVGRWPVQGLALAWRLPGGEGSGAASAPAAPHTGADLPAGPGLAWQLHADQVDVAGLAALAQRLPLTAAWRSRLADWAPQGRLQALSAQGLEPVATATAATPATAPPDSARRFRLTLKAQDLAWAAGPTPDPTQGLQAGRPGAQGLELQLQADETGGQLQWRLAPGGGSLSFPGVFSQPRLALDRLEGRALWRVGAGAGAPALSVDLQDLQLAHADAQGRFKGRWRSGTAQEGPAGWLELQGQLTQARPEKVPRYLPLSVPAEVRHYLSQALVGGRIPRADLLLRGPLAAFPYAQGGGEFLVQAQVEQLTLDYLPPGWVGERGWPALSELSGELVFHRQGLELRQAQGRMAGWQWPRLAARIPDLSQARLAVEAEGRGPLEGAQAYLQATPIAGWLGHGLDPLQAEGLATLNLTLDIPLLAAAGTRVAGTLQWHGATARWGAQGEPLQAARGRLDFQENGANLTLAGQALGGEAEADLRWPAGGPVRLAVQGRATLEALREALAHDRLPLPPAALQALASARPLLARLSGQLPFQLQAGSSAHGGWDLALTSPLSGLGVDLPAPLDKPAEAVWPLRLQWQTLAAGAALRASLGERLQAELELAAGPGDGAAAGTAPAWRLRTVSAALGSAALPAWQPGRGQLEAQLERLDLQAWRQVLAPWWSPPAGPSASATPSAPDPAVAGATLPWALLPPEGLRLRLRTAWLGLPGAPSPWRDLQGEAWWSPASAAADAAAAPPAGLEAGAGADNAPAPGGQAGLRLKAQGLRGQAVAGLSAQGRPLRLDVDMDQLHWPPEPLPEPASALVEPQHSPSSEGDHAPAPTVAVASPADLPALSVRVRDLAWAGRSLGTLAVDGRPDAQGWGLQRLELHHPHALLSGQGRWQAPAPGQDPAGAAQLALGLTLEDAGALLDGLGLGRVARGGQGQAQLQLRWPGPLWAPALARLEGEGALELVGGQILQIEPGAGRLLGVLNLQALPRRFLLDFRDVVGQGFAVDRIDARLTLSQGVARTSHLRVRGAAALVLVAGQTDLRRETLDLNAVVVPELSTGTASLAYVAINPAIGLGTWLAQNLWRKQLLQAGASEYHLGGTWTVPTVDKLARALDAPLPAGAEPTGVLPGLLGPLLPVLGGP</sequence>
<dbReference type="NCBIfam" id="TIGR02099">
    <property type="entry name" value="YhdP family protein"/>
    <property type="match status" value="1"/>
</dbReference>
<dbReference type="RefSeq" id="WP_163457809.1">
    <property type="nucleotide sequence ID" value="NZ_JAAGOH010000013.1"/>
</dbReference>
<organism evidence="4 5">
    <name type="scientific">Ideonella livida</name>
    <dbReference type="NCBI Taxonomy" id="2707176"/>
    <lineage>
        <taxon>Bacteria</taxon>
        <taxon>Pseudomonadati</taxon>
        <taxon>Pseudomonadota</taxon>
        <taxon>Betaproteobacteria</taxon>
        <taxon>Burkholderiales</taxon>
        <taxon>Sphaerotilaceae</taxon>
        <taxon>Ideonella</taxon>
    </lineage>
</organism>
<evidence type="ECO:0000259" key="3">
    <source>
        <dbReference type="Pfam" id="PF13116"/>
    </source>
</evidence>
<name>A0A7C9TJB2_9BURK</name>
<dbReference type="Proteomes" id="UP000484255">
    <property type="component" value="Unassembled WGS sequence"/>
</dbReference>
<protein>
    <submittedName>
        <fullName evidence="4">TIGR02099 family protein</fullName>
    </submittedName>
</protein>
<keyword evidence="5" id="KW-1185">Reference proteome</keyword>
<feature type="region of interest" description="Disordered" evidence="1">
    <location>
        <begin position="1076"/>
        <end position="1097"/>
    </location>
</feature>
<keyword evidence="2" id="KW-1133">Transmembrane helix</keyword>
<keyword evidence="2" id="KW-0472">Membrane</keyword>
<evidence type="ECO:0000256" key="1">
    <source>
        <dbReference type="SAM" id="MobiDB-lite"/>
    </source>
</evidence>
<dbReference type="PANTHER" id="PTHR38690">
    <property type="entry name" value="PROTEASE-RELATED"/>
    <property type="match status" value="1"/>
</dbReference>
<reference evidence="4 5" key="1">
    <citation type="submission" date="2020-02" db="EMBL/GenBank/DDBJ databases">
        <title>Ideonella bacterium strain TBM-1.</title>
        <authorList>
            <person name="Chen W.-M."/>
        </authorList>
    </citation>
    <scope>NUCLEOTIDE SEQUENCE [LARGE SCALE GENOMIC DNA]</scope>
    <source>
        <strain evidence="4 5">TBM-1</strain>
    </source>
</reference>
<dbReference type="Pfam" id="PF13116">
    <property type="entry name" value="YhdP"/>
    <property type="match status" value="1"/>
</dbReference>
<gene>
    <name evidence="4" type="ORF">G3A44_12255</name>
</gene>
<keyword evidence="2" id="KW-0812">Transmembrane</keyword>
<evidence type="ECO:0000256" key="2">
    <source>
        <dbReference type="SAM" id="Phobius"/>
    </source>
</evidence>
<comment type="caution">
    <text evidence="4">The sequence shown here is derived from an EMBL/GenBank/DDBJ whole genome shotgun (WGS) entry which is preliminary data.</text>
</comment>
<evidence type="ECO:0000313" key="5">
    <source>
        <dbReference type="Proteomes" id="UP000484255"/>
    </source>
</evidence>
<dbReference type="EMBL" id="JAAGOH010000013">
    <property type="protein sequence ID" value="NDY91959.1"/>
    <property type="molecule type" value="Genomic_DNA"/>
</dbReference>
<accession>A0A7C9TJB2</accession>
<dbReference type="InterPro" id="IPR025263">
    <property type="entry name" value="YhdP_central"/>
</dbReference>
<feature type="compositionally biased region" description="Low complexity" evidence="1">
    <location>
        <begin position="1076"/>
        <end position="1095"/>
    </location>
</feature>
<dbReference type="InterPro" id="IPR011836">
    <property type="entry name" value="YhdP"/>
</dbReference>